<gene>
    <name evidence="2" type="ORF">Salat_2438100</name>
</gene>
<comment type="caution">
    <text evidence="2">The sequence shown here is derived from an EMBL/GenBank/DDBJ whole genome shotgun (WGS) entry which is preliminary data.</text>
</comment>
<dbReference type="Proteomes" id="UP001293254">
    <property type="component" value="Unassembled WGS sequence"/>
</dbReference>
<proteinExistence type="predicted"/>
<protein>
    <submittedName>
        <fullName evidence="2">Uncharacterized protein</fullName>
    </submittedName>
</protein>
<evidence type="ECO:0000313" key="2">
    <source>
        <dbReference type="EMBL" id="KAK4420250.1"/>
    </source>
</evidence>
<reference evidence="2" key="2">
    <citation type="journal article" date="2024" name="Plant">
        <title>Genomic evolution and insights into agronomic trait innovations of Sesamum species.</title>
        <authorList>
            <person name="Miao H."/>
            <person name="Wang L."/>
            <person name="Qu L."/>
            <person name="Liu H."/>
            <person name="Sun Y."/>
            <person name="Le M."/>
            <person name="Wang Q."/>
            <person name="Wei S."/>
            <person name="Zheng Y."/>
            <person name="Lin W."/>
            <person name="Duan Y."/>
            <person name="Cao H."/>
            <person name="Xiong S."/>
            <person name="Wang X."/>
            <person name="Wei L."/>
            <person name="Li C."/>
            <person name="Ma Q."/>
            <person name="Ju M."/>
            <person name="Zhao R."/>
            <person name="Li G."/>
            <person name="Mu C."/>
            <person name="Tian Q."/>
            <person name="Mei H."/>
            <person name="Zhang T."/>
            <person name="Gao T."/>
            <person name="Zhang H."/>
        </authorList>
    </citation>
    <scope>NUCLEOTIDE SEQUENCE</scope>
    <source>
        <strain evidence="2">3651</strain>
    </source>
</reference>
<name>A0AAE1XYA4_9LAMI</name>
<evidence type="ECO:0000313" key="3">
    <source>
        <dbReference type="Proteomes" id="UP001293254"/>
    </source>
</evidence>
<feature type="compositionally biased region" description="Basic residues" evidence="1">
    <location>
        <begin position="32"/>
        <end position="43"/>
    </location>
</feature>
<feature type="region of interest" description="Disordered" evidence="1">
    <location>
        <begin position="1"/>
        <end position="47"/>
    </location>
</feature>
<reference evidence="2" key="1">
    <citation type="submission" date="2020-06" db="EMBL/GenBank/DDBJ databases">
        <authorList>
            <person name="Li T."/>
            <person name="Hu X."/>
            <person name="Zhang T."/>
            <person name="Song X."/>
            <person name="Zhang H."/>
            <person name="Dai N."/>
            <person name="Sheng W."/>
            <person name="Hou X."/>
            <person name="Wei L."/>
        </authorList>
    </citation>
    <scope>NUCLEOTIDE SEQUENCE</scope>
    <source>
        <strain evidence="2">3651</strain>
        <tissue evidence="2">Leaf</tissue>
    </source>
</reference>
<keyword evidence="3" id="KW-1185">Reference proteome</keyword>
<organism evidence="2 3">
    <name type="scientific">Sesamum alatum</name>
    <dbReference type="NCBI Taxonomy" id="300844"/>
    <lineage>
        <taxon>Eukaryota</taxon>
        <taxon>Viridiplantae</taxon>
        <taxon>Streptophyta</taxon>
        <taxon>Embryophyta</taxon>
        <taxon>Tracheophyta</taxon>
        <taxon>Spermatophyta</taxon>
        <taxon>Magnoliopsida</taxon>
        <taxon>eudicotyledons</taxon>
        <taxon>Gunneridae</taxon>
        <taxon>Pentapetalae</taxon>
        <taxon>asterids</taxon>
        <taxon>lamiids</taxon>
        <taxon>Lamiales</taxon>
        <taxon>Pedaliaceae</taxon>
        <taxon>Sesamum</taxon>
    </lineage>
</organism>
<evidence type="ECO:0000256" key="1">
    <source>
        <dbReference type="SAM" id="MobiDB-lite"/>
    </source>
</evidence>
<sequence>MPSPCITPIASSLHAPPSPNSLRLGPGPSPRPRPHHHASHRPRLTQPRSIWHIHLSPEFSPLLKPQNTITSYVPKDATRVTKGGKIFLRERDCNLLLTWRPNFHAALQCFTNTQFHLDTKLCPPKHRVATCRHLHEPA</sequence>
<dbReference type="EMBL" id="JACGWO010000009">
    <property type="protein sequence ID" value="KAK4420250.1"/>
    <property type="molecule type" value="Genomic_DNA"/>
</dbReference>
<accession>A0AAE1XYA4</accession>
<dbReference type="AlphaFoldDB" id="A0AAE1XYA4"/>